<sequence length="792" mass="90988">MLLPLSSNTSLKITFVYGLNTPAGRGRLWDYILRQTPQFSSSPWVLMGDFNATLKATDRSGGDTNWYSHLEDFGSCIHDAELSHIPYSGLKFSWHNGQLGKDAIMKKLDWIFGNFPFLSNWPAAHANFLPRDHSDHSAMILALTPPSPRMPAPFKFLNMWADRMDFQDIVKAAWQSPVNGNPMYRFTSKLQLIKHALKALHRNNSSHISARVAEAKTRWNFAQVLLDESPTSEDLLAAERECAVLYSQLCKDEEAIFKQRSRIQWLKLGDRNTKFFHRSLLHRQSRNGIHVLADETAMDSFSKISGLAINHDKSYVFLSGVDPDLRIAITNQLSFKPGTLPVKYLGVPLISTRLTYQNCVALIDRITSRIKVWTSASLTYAGRLQLVKSTLFSIQVYWSSMFILPCATVKKIESILSAFLWKGTALTHTGAKVAWTSLCYPLQEGGLGIKSIKTWNKAALLKHVWRLLSEGTSLWVSWVHSVLLRRRCFWYTNVPSSSSWSWRKILQSRRWCKGMFTPCIGNGRDTFLWLDYWLPDNKRFCDLFPFRVLSSTGLPWDAKVSDIISDGRWAFPPRHPDLQPVWNSILSQPRPHLCDYYTWPAHSSGNFSIDSAWELLRDSRPLDSLYHLIWFQGHIPRQAFILWIASMERLHTMDRLTSFGIISSSTCVLCGMHNETHDHLFFQCTYSSTLWGNISAKTLIAWPSLTWNGLLLWAGSTLRNNKEFSHIIARLVLSTSVYFIWFERNNRIFNKVFKTAKERMDEAIDLIRICLLEKDQTKIPGTFKCIWSLPRS</sequence>
<organism evidence="2">
    <name type="scientific">Populus alba</name>
    <name type="common">White poplar</name>
    <dbReference type="NCBI Taxonomy" id="43335"/>
    <lineage>
        <taxon>Eukaryota</taxon>
        <taxon>Viridiplantae</taxon>
        <taxon>Streptophyta</taxon>
        <taxon>Embryophyta</taxon>
        <taxon>Tracheophyta</taxon>
        <taxon>Spermatophyta</taxon>
        <taxon>Magnoliopsida</taxon>
        <taxon>eudicotyledons</taxon>
        <taxon>Gunneridae</taxon>
        <taxon>Pentapetalae</taxon>
        <taxon>rosids</taxon>
        <taxon>fabids</taxon>
        <taxon>Malpighiales</taxon>
        <taxon>Salicaceae</taxon>
        <taxon>Saliceae</taxon>
        <taxon>Populus</taxon>
    </lineage>
</organism>
<dbReference type="STRING" id="43335.A0A4U5PN31"/>
<protein>
    <recommendedName>
        <fullName evidence="1">Reverse transcriptase zinc-binding domain-containing protein</fullName>
    </recommendedName>
</protein>
<dbReference type="SUPFAM" id="SSF56219">
    <property type="entry name" value="DNase I-like"/>
    <property type="match status" value="1"/>
</dbReference>
<dbReference type="PANTHER" id="PTHR33116">
    <property type="entry name" value="REVERSE TRANSCRIPTASE ZINC-BINDING DOMAIN-CONTAINING PROTEIN-RELATED-RELATED"/>
    <property type="match status" value="1"/>
</dbReference>
<name>A0A4U5PN31_POPAL</name>
<dbReference type="PANTHER" id="PTHR33116:SF76">
    <property type="entry name" value="DUF4283 DOMAIN-CONTAINING PROTEIN"/>
    <property type="match status" value="1"/>
</dbReference>
<evidence type="ECO:0000259" key="1">
    <source>
        <dbReference type="Pfam" id="PF13966"/>
    </source>
</evidence>
<dbReference type="EMBL" id="RCHU01000695">
    <property type="protein sequence ID" value="TKR98083.1"/>
    <property type="molecule type" value="Genomic_DNA"/>
</dbReference>
<feature type="domain" description="Reverse transcriptase zinc-binding" evidence="1">
    <location>
        <begin position="607"/>
        <end position="691"/>
    </location>
</feature>
<evidence type="ECO:0000313" key="2">
    <source>
        <dbReference type="EMBL" id="TKR98083.1"/>
    </source>
</evidence>
<dbReference type="InterPro" id="IPR026960">
    <property type="entry name" value="RVT-Znf"/>
</dbReference>
<dbReference type="InterPro" id="IPR036691">
    <property type="entry name" value="Endo/exonu/phosph_ase_sf"/>
</dbReference>
<dbReference type="AlphaFoldDB" id="A0A4U5PN31"/>
<comment type="caution">
    <text evidence="2">The sequence shown here is derived from an EMBL/GenBank/DDBJ whole genome shotgun (WGS) entry which is preliminary data.</text>
</comment>
<dbReference type="Pfam" id="PF13966">
    <property type="entry name" value="zf-RVT"/>
    <property type="match status" value="1"/>
</dbReference>
<dbReference type="Gene3D" id="3.60.10.10">
    <property type="entry name" value="Endonuclease/exonuclease/phosphatase"/>
    <property type="match status" value="1"/>
</dbReference>
<accession>A0A4U5PN31</accession>
<proteinExistence type="predicted"/>
<gene>
    <name evidence="2" type="ORF">D5086_0000206310</name>
</gene>
<reference evidence="2" key="1">
    <citation type="submission" date="2018-10" db="EMBL/GenBank/DDBJ databases">
        <title>Population genomic analysis revealed the cold adaptation of white poplar.</title>
        <authorList>
            <person name="Liu Y.-J."/>
        </authorList>
    </citation>
    <scope>NUCLEOTIDE SEQUENCE [LARGE SCALE GENOMIC DNA]</scope>
    <source>
        <strain evidence="2">PAL-ZL1</strain>
    </source>
</reference>